<evidence type="ECO:0000313" key="1">
    <source>
        <dbReference type="EMBL" id="PRY24839.1"/>
    </source>
</evidence>
<dbReference type="EMBL" id="PVTD01000002">
    <property type="protein sequence ID" value="PRY24839.1"/>
    <property type="molecule type" value="Genomic_DNA"/>
</dbReference>
<dbReference type="OrthoDB" id="9782620at2"/>
<proteinExistence type="predicted"/>
<name>A0A2T0RUG6_9RHOB</name>
<dbReference type="RefSeq" id="WP_106203790.1">
    <property type="nucleotide sequence ID" value="NZ_PVTD01000002.1"/>
</dbReference>
<accession>A0A2T0RUG6</accession>
<protein>
    <submittedName>
        <fullName evidence="1">Uncharacterized protein</fullName>
    </submittedName>
</protein>
<dbReference type="Proteomes" id="UP000239480">
    <property type="component" value="Unassembled WGS sequence"/>
</dbReference>
<evidence type="ECO:0000313" key="2">
    <source>
        <dbReference type="Proteomes" id="UP000239480"/>
    </source>
</evidence>
<sequence>MSENALIDIRRAVEVARMSLAQQHPDRVGHEGNCIYLAGVSSLALSCLGKISTPVVGDAVVLYLHAPDEALVLACGDVADIAPNVPVGLTRPEDFHVWLETPDEVVIDPGFASDLSVRGYHPPEDFIVGNSDTLTPDWIGQHRCCQRKLA</sequence>
<keyword evidence="2" id="KW-1185">Reference proteome</keyword>
<dbReference type="AlphaFoldDB" id="A0A2T0RUG6"/>
<reference evidence="1 2" key="1">
    <citation type="submission" date="2018-03" db="EMBL/GenBank/DDBJ databases">
        <title>Genomic Encyclopedia of Archaeal and Bacterial Type Strains, Phase II (KMG-II): from individual species to whole genera.</title>
        <authorList>
            <person name="Goeker M."/>
        </authorList>
    </citation>
    <scope>NUCLEOTIDE SEQUENCE [LARGE SCALE GENOMIC DNA]</scope>
    <source>
        <strain evidence="1 2">DSM 29328</strain>
    </source>
</reference>
<organism evidence="1 2">
    <name type="scientific">Aliiruegeria haliotis</name>
    <dbReference type="NCBI Taxonomy" id="1280846"/>
    <lineage>
        <taxon>Bacteria</taxon>
        <taxon>Pseudomonadati</taxon>
        <taxon>Pseudomonadota</taxon>
        <taxon>Alphaproteobacteria</taxon>
        <taxon>Rhodobacterales</taxon>
        <taxon>Roseobacteraceae</taxon>
        <taxon>Aliiruegeria</taxon>
    </lineage>
</organism>
<comment type="caution">
    <text evidence="1">The sequence shown here is derived from an EMBL/GenBank/DDBJ whole genome shotgun (WGS) entry which is preliminary data.</text>
</comment>
<gene>
    <name evidence="1" type="ORF">CLV78_1029</name>
</gene>